<evidence type="ECO:0000313" key="4">
    <source>
        <dbReference type="Proteomes" id="UP001331761"/>
    </source>
</evidence>
<comment type="caution">
    <text evidence="3">The sequence shown here is derived from an EMBL/GenBank/DDBJ whole genome shotgun (WGS) entry which is preliminary data.</text>
</comment>
<keyword evidence="1" id="KW-0732">Signal</keyword>
<dbReference type="InterPro" id="IPR016186">
    <property type="entry name" value="C-type_lectin-like/link_sf"/>
</dbReference>
<dbReference type="PANTHER" id="PTHR22803">
    <property type="entry name" value="MANNOSE, PHOSPHOLIPASE, LECTIN RECEPTOR RELATED"/>
    <property type="match status" value="1"/>
</dbReference>
<dbReference type="Pfam" id="PF00059">
    <property type="entry name" value="Lectin_C"/>
    <property type="match status" value="1"/>
</dbReference>
<feature type="chain" id="PRO_5042898207" evidence="1">
    <location>
        <begin position="29"/>
        <end position="176"/>
    </location>
</feature>
<evidence type="ECO:0000256" key="1">
    <source>
        <dbReference type="SAM" id="SignalP"/>
    </source>
</evidence>
<gene>
    <name evidence="3" type="ORF">GCK32_017515</name>
</gene>
<proteinExistence type="predicted"/>
<sequence>MNHSETMNANVLRITSAVVMLMKVSVWAQQPCTPWLYNIEFQKCYRKYCDERNPEDSQKVCQQHGGNLVTICSEAEGEFVGTLGHVATGYPNQNLQKTWIGYRRNPNNKEQWQWRSGSTCKYTNWWEFEPNNQAGNEDNAHLYTDYDGATNKWNDHSPDAYNYICERSTCPQEDVA</sequence>
<dbReference type="InterPro" id="IPR001304">
    <property type="entry name" value="C-type_lectin-like"/>
</dbReference>
<evidence type="ECO:0000313" key="3">
    <source>
        <dbReference type="EMBL" id="KAK5966959.1"/>
    </source>
</evidence>
<dbReference type="SMART" id="SM00034">
    <property type="entry name" value="CLECT"/>
    <property type="match status" value="1"/>
</dbReference>
<reference evidence="3 4" key="1">
    <citation type="submission" date="2019-10" db="EMBL/GenBank/DDBJ databases">
        <title>Assembly and Annotation for the nematode Trichostrongylus colubriformis.</title>
        <authorList>
            <person name="Martin J."/>
        </authorList>
    </citation>
    <scope>NUCLEOTIDE SEQUENCE [LARGE SCALE GENOMIC DNA]</scope>
    <source>
        <strain evidence="3">G859</strain>
        <tissue evidence="3">Whole worm</tissue>
    </source>
</reference>
<feature type="signal peptide" evidence="1">
    <location>
        <begin position="1"/>
        <end position="28"/>
    </location>
</feature>
<dbReference type="PROSITE" id="PS50041">
    <property type="entry name" value="C_TYPE_LECTIN_2"/>
    <property type="match status" value="1"/>
</dbReference>
<organism evidence="3 4">
    <name type="scientific">Trichostrongylus colubriformis</name>
    <name type="common">Black scour worm</name>
    <dbReference type="NCBI Taxonomy" id="6319"/>
    <lineage>
        <taxon>Eukaryota</taxon>
        <taxon>Metazoa</taxon>
        <taxon>Ecdysozoa</taxon>
        <taxon>Nematoda</taxon>
        <taxon>Chromadorea</taxon>
        <taxon>Rhabditida</taxon>
        <taxon>Rhabditina</taxon>
        <taxon>Rhabditomorpha</taxon>
        <taxon>Strongyloidea</taxon>
        <taxon>Trichostrongylidae</taxon>
        <taxon>Trichostrongylus</taxon>
    </lineage>
</organism>
<dbReference type="CDD" id="cd00037">
    <property type="entry name" value="CLECT"/>
    <property type="match status" value="1"/>
</dbReference>
<dbReference type="EMBL" id="WIXE01022940">
    <property type="protein sequence ID" value="KAK5966959.1"/>
    <property type="molecule type" value="Genomic_DNA"/>
</dbReference>
<accession>A0AAN8IAG1</accession>
<name>A0AAN8IAG1_TRICO</name>
<protein>
    <submittedName>
        <fullName evidence="3">C-type lectin domain-containing protein</fullName>
    </submittedName>
</protein>
<dbReference type="InterPro" id="IPR050111">
    <property type="entry name" value="C-type_lectin/snaclec_domain"/>
</dbReference>
<dbReference type="SUPFAM" id="SSF56436">
    <property type="entry name" value="C-type lectin-like"/>
    <property type="match status" value="1"/>
</dbReference>
<keyword evidence="4" id="KW-1185">Reference proteome</keyword>
<dbReference type="InterPro" id="IPR016187">
    <property type="entry name" value="CTDL_fold"/>
</dbReference>
<dbReference type="Proteomes" id="UP001331761">
    <property type="component" value="Unassembled WGS sequence"/>
</dbReference>
<feature type="domain" description="C-type lectin" evidence="2">
    <location>
        <begin position="43"/>
        <end position="155"/>
    </location>
</feature>
<dbReference type="AlphaFoldDB" id="A0AAN8IAG1"/>
<dbReference type="Gene3D" id="3.10.100.10">
    <property type="entry name" value="Mannose-Binding Protein A, subunit A"/>
    <property type="match status" value="1"/>
</dbReference>
<evidence type="ECO:0000259" key="2">
    <source>
        <dbReference type="PROSITE" id="PS50041"/>
    </source>
</evidence>